<reference evidence="2 3" key="1">
    <citation type="submission" date="2021-01" db="EMBL/GenBank/DDBJ databases">
        <title>Genomic Encyclopedia of Type Strains, Phase IV (KMG-IV): sequencing the most valuable type-strain genomes for metagenomic binning, comparative biology and taxonomic classification.</title>
        <authorList>
            <person name="Goeker M."/>
        </authorList>
    </citation>
    <scope>NUCLEOTIDE SEQUENCE [LARGE SCALE GENOMIC DNA]</scope>
    <source>
        <strain evidence="2 3">DSM 25540</strain>
    </source>
</reference>
<evidence type="ECO:0000313" key="3">
    <source>
        <dbReference type="Proteomes" id="UP000741863"/>
    </source>
</evidence>
<dbReference type="Pfam" id="PF11457">
    <property type="entry name" value="DUF3021"/>
    <property type="match status" value="1"/>
</dbReference>
<sequence length="136" mass="15550">MIRELFFRILAGIAAGGFIMFIALTILMINDINPSSHYLWTQMLGSILMGIYFAISALIFENDSMSLLLATAIHYALSIVVWFTIAYAVGWFPFSTTAVAIAISTFTILYCIHWFCFYLYYKRMENKLNQSLKKQG</sequence>
<comment type="caution">
    <text evidence="2">The sequence shown here is derived from an EMBL/GenBank/DDBJ whole genome shotgun (WGS) entry which is preliminary data.</text>
</comment>
<dbReference type="InterPro" id="IPR021560">
    <property type="entry name" value="DUF3021"/>
</dbReference>
<feature type="transmembrane region" description="Helical" evidence="1">
    <location>
        <begin position="98"/>
        <end position="121"/>
    </location>
</feature>
<accession>A0ABS2P911</accession>
<dbReference type="EMBL" id="JAFBEC010000001">
    <property type="protein sequence ID" value="MBM7631318.1"/>
    <property type="molecule type" value="Genomic_DNA"/>
</dbReference>
<gene>
    <name evidence="2" type="ORF">JOD17_000409</name>
</gene>
<protein>
    <submittedName>
        <fullName evidence="2">Membrane protein</fullName>
    </submittedName>
</protein>
<dbReference type="RefSeq" id="WP_204695472.1">
    <property type="nucleotide sequence ID" value="NZ_JAFBEC010000001.1"/>
</dbReference>
<evidence type="ECO:0000256" key="1">
    <source>
        <dbReference type="SAM" id="Phobius"/>
    </source>
</evidence>
<keyword evidence="3" id="KW-1185">Reference proteome</keyword>
<feature type="transmembrane region" description="Helical" evidence="1">
    <location>
        <begin position="5"/>
        <end position="27"/>
    </location>
</feature>
<proteinExistence type="predicted"/>
<keyword evidence="1" id="KW-0812">Transmembrane</keyword>
<dbReference type="Proteomes" id="UP000741863">
    <property type="component" value="Unassembled WGS sequence"/>
</dbReference>
<organism evidence="2 3">
    <name type="scientific">Geomicrobium sediminis</name>
    <dbReference type="NCBI Taxonomy" id="1347788"/>
    <lineage>
        <taxon>Bacteria</taxon>
        <taxon>Bacillati</taxon>
        <taxon>Bacillota</taxon>
        <taxon>Bacilli</taxon>
        <taxon>Bacillales</taxon>
        <taxon>Geomicrobium</taxon>
    </lineage>
</organism>
<feature type="transmembrane region" description="Helical" evidence="1">
    <location>
        <begin position="39"/>
        <end position="60"/>
    </location>
</feature>
<evidence type="ECO:0000313" key="2">
    <source>
        <dbReference type="EMBL" id="MBM7631318.1"/>
    </source>
</evidence>
<feature type="transmembrane region" description="Helical" evidence="1">
    <location>
        <begin position="67"/>
        <end position="92"/>
    </location>
</feature>
<keyword evidence="1" id="KW-1133">Transmembrane helix</keyword>
<name>A0ABS2P911_9BACL</name>
<keyword evidence="1" id="KW-0472">Membrane</keyword>